<evidence type="ECO:0000256" key="2">
    <source>
        <dbReference type="ARBA" id="ARBA00022801"/>
    </source>
</evidence>
<keyword evidence="4 5" id="KW-0067">ATP-binding</keyword>
<dbReference type="Gene3D" id="3.40.50.300">
    <property type="entry name" value="P-loop containing nucleotide triphosphate hydrolases"/>
    <property type="match status" value="3"/>
</dbReference>
<dbReference type="InterPro" id="IPR027417">
    <property type="entry name" value="P-loop_NTPase"/>
</dbReference>
<protein>
    <submittedName>
        <fullName evidence="7">Helicase</fullName>
    </submittedName>
</protein>
<dbReference type="GO" id="GO:0016787">
    <property type="term" value="F:hydrolase activity"/>
    <property type="evidence" value="ECO:0007669"/>
    <property type="project" value="UniProtKB-UniRule"/>
</dbReference>
<dbReference type="InterPro" id="IPR014016">
    <property type="entry name" value="UvrD-like_ATP-bd"/>
</dbReference>
<keyword evidence="1 5" id="KW-0547">Nucleotide-binding</keyword>
<dbReference type="NCBIfam" id="NF041464">
    <property type="entry name" value="HelD_BACSU"/>
    <property type="match status" value="1"/>
</dbReference>
<feature type="binding site" evidence="5">
    <location>
        <begin position="232"/>
        <end position="239"/>
    </location>
    <ligand>
        <name>ATP</name>
        <dbReference type="ChEBI" id="CHEBI:30616"/>
    </ligand>
</feature>
<dbReference type="PROSITE" id="PS51198">
    <property type="entry name" value="UVRD_HELICASE_ATP_BIND"/>
    <property type="match status" value="1"/>
</dbReference>
<organism evidence="7 8">
    <name type="scientific">Paenibacillus herberti</name>
    <dbReference type="NCBI Taxonomy" id="1619309"/>
    <lineage>
        <taxon>Bacteria</taxon>
        <taxon>Bacillati</taxon>
        <taxon>Bacillota</taxon>
        <taxon>Bacilli</taxon>
        <taxon>Bacillales</taxon>
        <taxon>Paenibacillaceae</taxon>
        <taxon>Paenibacillus</taxon>
    </lineage>
</organism>
<dbReference type="InterPro" id="IPR027785">
    <property type="entry name" value="UvrD-like_helicase_C"/>
</dbReference>
<feature type="domain" description="UvrD-like helicase ATP-binding" evidence="6">
    <location>
        <begin position="211"/>
        <end position="612"/>
    </location>
</feature>
<dbReference type="InterPro" id="IPR048228">
    <property type="entry name" value="HelD_bacillota"/>
</dbReference>
<reference evidence="7 8" key="1">
    <citation type="submission" date="2017-07" db="EMBL/GenBank/DDBJ databases">
        <title>Paenibacillus herberti R33 genome sequencing and assembly.</title>
        <authorList>
            <person name="Su W."/>
        </authorList>
    </citation>
    <scope>NUCLEOTIDE SEQUENCE [LARGE SCALE GENOMIC DNA]</scope>
    <source>
        <strain evidence="7 8">R33</strain>
    </source>
</reference>
<evidence type="ECO:0000256" key="4">
    <source>
        <dbReference type="ARBA" id="ARBA00022840"/>
    </source>
</evidence>
<keyword evidence="3 5" id="KW-0347">Helicase</keyword>
<dbReference type="GO" id="GO:0005829">
    <property type="term" value="C:cytosol"/>
    <property type="evidence" value="ECO:0007669"/>
    <property type="project" value="TreeGrafter"/>
</dbReference>
<proteinExistence type="predicted"/>
<name>A0A229P5B9_9BACL</name>
<dbReference type="GO" id="GO:0005524">
    <property type="term" value="F:ATP binding"/>
    <property type="evidence" value="ECO:0007669"/>
    <property type="project" value="UniProtKB-UniRule"/>
</dbReference>
<accession>A0A229P5B9</accession>
<evidence type="ECO:0000256" key="3">
    <source>
        <dbReference type="ARBA" id="ARBA00022806"/>
    </source>
</evidence>
<dbReference type="AlphaFoldDB" id="A0A229P5B9"/>
<dbReference type="GO" id="GO:0000725">
    <property type="term" value="P:recombinational repair"/>
    <property type="evidence" value="ECO:0007669"/>
    <property type="project" value="TreeGrafter"/>
</dbReference>
<keyword evidence="2 5" id="KW-0378">Hydrolase</keyword>
<comment type="caution">
    <text evidence="7">The sequence shown here is derived from an EMBL/GenBank/DDBJ whole genome shotgun (WGS) entry which is preliminary data.</text>
</comment>
<gene>
    <name evidence="7" type="ORF">CGZ75_05400</name>
</gene>
<dbReference type="GO" id="GO:0043138">
    <property type="term" value="F:3'-5' DNA helicase activity"/>
    <property type="evidence" value="ECO:0007669"/>
    <property type="project" value="TreeGrafter"/>
</dbReference>
<evidence type="ECO:0000313" key="8">
    <source>
        <dbReference type="Proteomes" id="UP000215145"/>
    </source>
</evidence>
<evidence type="ECO:0000256" key="5">
    <source>
        <dbReference type="PROSITE-ProRule" id="PRU00560"/>
    </source>
</evidence>
<dbReference type="Pfam" id="PF00580">
    <property type="entry name" value="UvrD-helicase"/>
    <property type="match status" value="1"/>
</dbReference>
<dbReference type="Proteomes" id="UP000215145">
    <property type="component" value="Unassembled WGS sequence"/>
</dbReference>
<dbReference type="OrthoDB" id="9787585at2"/>
<dbReference type="SUPFAM" id="SSF52540">
    <property type="entry name" value="P-loop containing nucleoside triphosphate hydrolases"/>
    <property type="match status" value="1"/>
</dbReference>
<keyword evidence="8" id="KW-1185">Reference proteome</keyword>
<evidence type="ECO:0000259" key="6">
    <source>
        <dbReference type="PROSITE" id="PS51198"/>
    </source>
</evidence>
<evidence type="ECO:0000256" key="1">
    <source>
        <dbReference type="ARBA" id="ARBA00022741"/>
    </source>
</evidence>
<dbReference type="InterPro" id="IPR000212">
    <property type="entry name" value="DNA_helicase_UvrD/REP"/>
</dbReference>
<sequence>MDPIQWQKEQERVNSLREELQARITRDEPLISELKTQVVGIRTDFWEDVTVNLTAGDDRLETAISMKQQAEILSERERSHRHLNTGLLKMRRLLPAPYFGRIDFKEEEQDGPSEPIYIGVASFLSDDGETFLVYDWRTPVASLYYDYGPGPARYGTPGGEIAGEMTLKRQFSIRDGVIRSMFNTGMTIGDELLQEVLSRSSSSGMQSIVGTIQQEQNAIIRNDRARMLIVQGAAGSGKTSAALQRVAYLLYKHRNRITAQQMVLFSPNPMFSSYISSVLPELGEENIRQTTFQDYLERRLGKRYKLEDMNEQLEAVLAASSSDEAVRQRMLSIRFKNSIGFLELIHAYGDRLLNSGIRFKGFRFRGRLLLARKQLEDRFYSMEGHIRLPNRIELLREWLLEELTRLEQEELGAEWVREEIEFLDNDQYMRVHKAMQRKLRKGIEEDESTLEENLLRAEIVRKAFKPLRRLADGLAWIDVANMYRDLFQENEPSCEEPSDWQAICRMTHVAFEEKRLPYEDAAPLLYLTELVQGFRMNTSIRYVLIDEAQDFSPFQFHFLQKLFPMAKVTALGDFNQAIFAHSTELAASNWLAELYGPEQTDTIVLKRSYRSTRQIVEFTRSMLPDESGIEPFDRPGELPLLYLASDERERDTLLAKDLHELMASGTPSIAVICQTSREAQEAWEKLRRHSGLEELKLVTKDTTSFQSGAVVIPAYLAKGVEFDAVLIYEASSAVYGEERHRKLFYTACTRAMHKLRLYCTGEPSPFVTGAAADSWQEFNHART</sequence>
<dbReference type="Pfam" id="PF13538">
    <property type="entry name" value="UvrD_C_2"/>
    <property type="match status" value="1"/>
</dbReference>
<dbReference type="PANTHER" id="PTHR11070:SF17">
    <property type="entry name" value="DNA HELICASE IV"/>
    <property type="match status" value="1"/>
</dbReference>
<evidence type="ECO:0000313" key="7">
    <source>
        <dbReference type="EMBL" id="OXM17486.1"/>
    </source>
</evidence>
<dbReference type="GO" id="GO:0003677">
    <property type="term" value="F:DNA binding"/>
    <property type="evidence" value="ECO:0007669"/>
    <property type="project" value="InterPro"/>
</dbReference>
<dbReference type="EMBL" id="NMUQ01000001">
    <property type="protein sequence ID" value="OXM17486.1"/>
    <property type="molecule type" value="Genomic_DNA"/>
</dbReference>
<dbReference type="PANTHER" id="PTHR11070">
    <property type="entry name" value="UVRD / RECB / PCRA DNA HELICASE FAMILY MEMBER"/>
    <property type="match status" value="1"/>
</dbReference>